<proteinExistence type="predicted"/>
<evidence type="ECO:0000313" key="2">
    <source>
        <dbReference type="Proteomes" id="UP001597199"/>
    </source>
</evidence>
<dbReference type="CDD" id="cd08054">
    <property type="entry name" value="gp6"/>
    <property type="match status" value="1"/>
</dbReference>
<dbReference type="Proteomes" id="UP001597199">
    <property type="component" value="Unassembled WGS sequence"/>
</dbReference>
<evidence type="ECO:0000313" key="1">
    <source>
        <dbReference type="EMBL" id="MFD1398557.1"/>
    </source>
</evidence>
<protein>
    <submittedName>
        <fullName evidence="1">Head-tail connector protein</fullName>
    </submittedName>
</protein>
<gene>
    <name evidence="1" type="ORF">ACFQ41_04480</name>
</gene>
<dbReference type="NCBIfam" id="TIGR01560">
    <property type="entry name" value="put_DNA_pack"/>
    <property type="match status" value="1"/>
</dbReference>
<organism evidence="1 2">
    <name type="scientific">Lacticaseibacillus suilingensis</name>
    <dbReference type="NCBI Taxonomy" id="2799577"/>
    <lineage>
        <taxon>Bacteria</taxon>
        <taxon>Bacillati</taxon>
        <taxon>Bacillota</taxon>
        <taxon>Bacilli</taxon>
        <taxon>Lactobacillales</taxon>
        <taxon>Lactobacillaceae</taxon>
        <taxon>Lacticaseibacillus</taxon>
    </lineage>
</organism>
<dbReference type="RefSeq" id="WP_204119467.1">
    <property type="nucleotide sequence ID" value="NZ_BOLV01000015.1"/>
</dbReference>
<dbReference type="EMBL" id="JBHTOA010000020">
    <property type="protein sequence ID" value="MFD1398557.1"/>
    <property type="molecule type" value="Genomic_DNA"/>
</dbReference>
<dbReference type="InterPro" id="IPR006450">
    <property type="entry name" value="Phage_HK97_gp6-like"/>
</dbReference>
<name>A0ABW4BHK4_9LACO</name>
<keyword evidence="2" id="KW-1185">Reference proteome</keyword>
<comment type="caution">
    <text evidence="1">The sequence shown here is derived from an EMBL/GenBank/DDBJ whole genome shotgun (WGS) entry which is preliminary data.</text>
</comment>
<sequence length="114" mass="12678">MAEEDAHGPLTQAQFDVLKMYCKVDQEVEDDMLDLLTSGAAAQIASAVQTGMKPELLLSNAETRDRYFVAIMQQVKEEYDYRGEGADVMRYPLLDTVAATVNQLRTEVADDAND</sequence>
<reference evidence="2" key="1">
    <citation type="journal article" date="2019" name="Int. J. Syst. Evol. Microbiol.">
        <title>The Global Catalogue of Microorganisms (GCM) 10K type strain sequencing project: providing services to taxonomists for standard genome sequencing and annotation.</title>
        <authorList>
            <consortium name="The Broad Institute Genomics Platform"/>
            <consortium name="The Broad Institute Genome Sequencing Center for Infectious Disease"/>
            <person name="Wu L."/>
            <person name="Ma J."/>
        </authorList>
    </citation>
    <scope>NUCLEOTIDE SEQUENCE [LARGE SCALE GENOMIC DNA]</scope>
    <source>
        <strain evidence="2">CCM 9110</strain>
    </source>
</reference>
<accession>A0ABW4BHK4</accession>